<dbReference type="FunFam" id="1.20.5.3310:FF:000003">
    <property type="entry name" value="Sec-independent protein translocase protein TATB, chloroplastic"/>
    <property type="match status" value="1"/>
</dbReference>
<keyword evidence="5" id="KW-0812">Transmembrane</keyword>
<dbReference type="PANTHER" id="PTHR33162">
    <property type="entry name" value="SEC-INDEPENDENT PROTEIN TRANSLOCASE PROTEIN TATA, CHLOROPLASTIC"/>
    <property type="match status" value="1"/>
</dbReference>
<keyword evidence="9" id="KW-0811">Translocation</keyword>
<evidence type="ECO:0000256" key="7">
    <source>
        <dbReference type="ARBA" id="ARBA00022946"/>
    </source>
</evidence>
<keyword evidence="11" id="KW-0472">Membrane</keyword>
<gene>
    <name evidence="15" type="ORF">PAHAL_7G129100</name>
</gene>
<dbReference type="NCBIfam" id="TIGR01411">
    <property type="entry name" value="tatAE"/>
    <property type="match status" value="1"/>
</dbReference>
<evidence type="ECO:0000256" key="1">
    <source>
        <dbReference type="ARBA" id="ARBA00004581"/>
    </source>
</evidence>
<evidence type="ECO:0000256" key="9">
    <source>
        <dbReference type="ARBA" id="ARBA00023010"/>
    </source>
</evidence>
<sequence>MTPTASLLLPAPPFVSISDVRRLQFLPRGRRRPLLCWSGAEWGSVPVRTQMLSSFVGSRRSSRRSVICASLFGVGAPEALVIGVVALLVFGPKGLAEVARNLGKTLRAFQPTIRELQDVSREFRSTLEREIGIDEVPPSTNYRPTTTNNNEQPAADPNVKPETVPYTSEELMKVTEEQIAASAAAAWNTQPAPSQEQEAAPPTQSTNTAISGGNDGPAAPAPATESGPSEANQSEKAESERSKSV</sequence>
<name>A0A2T8IC17_9POAL</name>
<dbReference type="Gene3D" id="1.20.5.3310">
    <property type="match status" value="1"/>
</dbReference>
<feature type="region of interest" description="Disordered" evidence="14">
    <location>
        <begin position="183"/>
        <end position="245"/>
    </location>
</feature>
<dbReference type="Proteomes" id="UP000243499">
    <property type="component" value="Chromosome 7"/>
</dbReference>
<accession>A0A2T8IC17</accession>
<dbReference type="GO" id="GO:0009977">
    <property type="term" value="F:proton motive force dependent protein transmembrane transporter activity"/>
    <property type="evidence" value="ECO:0007669"/>
    <property type="project" value="UniProtKB-ARBA"/>
</dbReference>
<dbReference type="GO" id="GO:0045038">
    <property type="term" value="P:protein import into chloroplast thylakoid membrane"/>
    <property type="evidence" value="ECO:0007669"/>
    <property type="project" value="UniProtKB-ARBA"/>
</dbReference>
<evidence type="ECO:0000256" key="11">
    <source>
        <dbReference type="ARBA" id="ARBA00023136"/>
    </source>
</evidence>
<evidence type="ECO:0008006" key="16">
    <source>
        <dbReference type="Google" id="ProtNLM"/>
    </source>
</evidence>
<dbReference type="InterPro" id="IPR003369">
    <property type="entry name" value="TatA/B/E"/>
</dbReference>
<comment type="subunit">
    <text evidence="13">In thylakoid membranes, TATC and TATB form a large receptor complex, containing about eight TATC-TATB pairs, which binds the precursor protein. Twin arginine signal peptide promotes pH-triggered docking of TATA oligomers to TATC-TATB receptor complex, inducing a conformational switch of TATA that results in activation of the translocase. TATA dissociates from TATC-TATB upon completion of translocation.</text>
</comment>
<dbReference type="PRINTS" id="PR01506">
    <property type="entry name" value="TATBPROTEIN"/>
</dbReference>
<evidence type="ECO:0000256" key="13">
    <source>
        <dbReference type="ARBA" id="ARBA00065337"/>
    </source>
</evidence>
<evidence type="ECO:0000256" key="10">
    <source>
        <dbReference type="ARBA" id="ARBA00023078"/>
    </source>
</evidence>
<proteinExistence type="predicted"/>
<dbReference type="InterPro" id="IPR006312">
    <property type="entry name" value="TatA/E"/>
</dbReference>
<keyword evidence="4" id="KW-0934">Plastid</keyword>
<evidence type="ECO:0000256" key="5">
    <source>
        <dbReference type="ARBA" id="ARBA00022692"/>
    </source>
</evidence>
<keyword evidence="3" id="KW-0150">Chloroplast</keyword>
<dbReference type="EMBL" id="CM008052">
    <property type="protein sequence ID" value="PVH35214.1"/>
    <property type="molecule type" value="Genomic_DNA"/>
</dbReference>
<feature type="compositionally biased region" description="Polar residues" evidence="14">
    <location>
        <begin position="138"/>
        <end position="152"/>
    </location>
</feature>
<organism evidence="15">
    <name type="scientific">Panicum hallii</name>
    <dbReference type="NCBI Taxonomy" id="206008"/>
    <lineage>
        <taxon>Eukaryota</taxon>
        <taxon>Viridiplantae</taxon>
        <taxon>Streptophyta</taxon>
        <taxon>Embryophyta</taxon>
        <taxon>Tracheophyta</taxon>
        <taxon>Spermatophyta</taxon>
        <taxon>Magnoliopsida</taxon>
        <taxon>Liliopsida</taxon>
        <taxon>Poales</taxon>
        <taxon>Poaceae</taxon>
        <taxon>PACMAD clade</taxon>
        <taxon>Panicoideae</taxon>
        <taxon>Panicodae</taxon>
        <taxon>Paniceae</taxon>
        <taxon>Panicinae</taxon>
        <taxon>Panicum</taxon>
        <taxon>Panicum sect. Panicum</taxon>
    </lineage>
</organism>
<dbReference type="Gramene" id="PVH35214">
    <property type="protein sequence ID" value="PVH35214"/>
    <property type="gene ID" value="PAHAL_7G129100"/>
</dbReference>
<evidence type="ECO:0000256" key="2">
    <source>
        <dbReference type="ARBA" id="ARBA00022448"/>
    </source>
</evidence>
<evidence type="ECO:0000256" key="4">
    <source>
        <dbReference type="ARBA" id="ARBA00022640"/>
    </source>
</evidence>
<evidence type="ECO:0000256" key="12">
    <source>
        <dbReference type="ARBA" id="ARBA00025340"/>
    </source>
</evidence>
<evidence type="ECO:0000256" key="3">
    <source>
        <dbReference type="ARBA" id="ARBA00022528"/>
    </source>
</evidence>
<reference evidence="15" key="1">
    <citation type="submission" date="2018-04" db="EMBL/GenBank/DDBJ databases">
        <title>WGS assembly of Panicum hallii.</title>
        <authorList>
            <person name="Lovell J."/>
            <person name="Jenkins J."/>
            <person name="Lowry D."/>
            <person name="Mamidi S."/>
            <person name="Sreedasyam A."/>
            <person name="Weng X."/>
            <person name="Barry K."/>
            <person name="Bonette J."/>
            <person name="Campitelli B."/>
            <person name="Daum C."/>
            <person name="Gordon S."/>
            <person name="Gould B."/>
            <person name="Lipzen A."/>
            <person name="Macqueen A."/>
            <person name="Palacio-Mejia J."/>
            <person name="Plott C."/>
            <person name="Shakirov E."/>
            <person name="Shu S."/>
            <person name="Yoshinaga Y."/>
            <person name="Zane M."/>
            <person name="Rokhsar D."/>
            <person name="Grimwood J."/>
            <person name="Schmutz J."/>
            <person name="Juenger T."/>
        </authorList>
    </citation>
    <scope>NUCLEOTIDE SEQUENCE [LARGE SCALE GENOMIC DNA]</scope>
    <source>
        <strain evidence="15">FIL2</strain>
    </source>
</reference>
<dbReference type="Pfam" id="PF02416">
    <property type="entry name" value="TatA_B_E"/>
    <property type="match status" value="1"/>
</dbReference>
<protein>
    <recommendedName>
        <fullName evidence="16">Sec-independent protein translocase protein TATB, chloroplastic</fullName>
    </recommendedName>
</protein>
<keyword evidence="7" id="KW-0809">Transit peptide</keyword>
<keyword evidence="10" id="KW-0793">Thylakoid</keyword>
<comment type="function">
    <text evidence="12">Part of the twin-arginine translocation (Tat) system that transports large folded proteins containing a characteristic twin-arginine motif in their signal peptide across the thylakoid membrane. Involved in delta pH-dependent protein transport required for chloroplast development, especially thylakoid membrane formation. TATC and TATB mediate precursor recognition, whereas TATA facilitates translocation.</text>
</comment>
<dbReference type="AlphaFoldDB" id="A0A2T8IC17"/>
<keyword evidence="6" id="KW-0653">Protein transport</keyword>
<keyword evidence="2" id="KW-0813">Transport</keyword>
<evidence type="ECO:0000256" key="6">
    <source>
        <dbReference type="ARBA" id="ARBA00022927"/>
    </source>
</evidence>
<feature type="compositionally biased region" description="Basic and acidic residues" evidence="14">
    <location>
        <begin position="233"/>
        <end position="245"/>
    </location>
</feature>
<dbReference type="GO" id="GO:0043953">
    <property type="term" value="P:protein transport by the Tat complex"/>
    <property type="evidence" value="ECO:0007669"/>
    <property type="project" value="InterPro"/>
</dbReference>
<comment type="subcellular location">
    <subcellularLocation>
        <location evidence="1">Plastid</location>
        <location evidence="1">Chloroplast thylakoid membrane</location>
        <topology evidence="1">Single-pass membrane protein</topology>
    </subcellularLocation>
</comment>
<feature type="compositionally biased region" description="Low complexity" evidence="14">
    <location>
        <begin position="183"/>
        <end position="204"/>
    </location>
</feature>
<feature type="region of interest" description="Disordered" evidence="14">
    <location>
        <begin position="129"/>
        <end position="162"/>
    </location>
</feature>
<evidence type="ECO:0000256" key="8">
    <source>
        <dbReference type="ARBA" id="ARBA00022989"/>
    </source>
</evidence>
<keyword evidence="8" id="KW-1133">Transmembrane helix</keyword>
<evidence type="ECO:0000256" key="14">
    <source>
        <dbReference type="SAM" id="MobiDB-lite"/>
    </source>
</evidence>
<evidence type="ECO:0000313" key="15">
    <source>
        <dbReference type="EMBL" id="PVH35214.1"/>
    </source>
</evidence>
<dbReference type="GO" id="GO:0009535">
    <property type="term" value="C:chloroplast thylakoid membrane"/>
    <property type="evidence" value="ECO:0007669"/>
    <property type="project" value="UniProtKB-SubCell"/>
</dbReference>
<dbReference type="PANTHER" id="PTHR33162:SF3">
    <property type="entry name" value="SEC-INDEPENDENT PROTEIN TRANSLOCASE PROTEIN TATB, CHLOROPLASTIC"/>
    <property type="match status" value="1"/>
</dbReference>